<dbReference type="EC" id="1.5.3.1" evidence="6"/>
<dbReference type="SUPFAM" id="SSF101790">
    <property type="entry name" value="Aminomethyltransferase beta-barrel domain"/>
    <property type="match status" value="1"/>
</dbReference>
<feature type="domain" description="Aminomethyltransferase C-terminal" evidence="4">
    <location>
        <begin position="929"/>
        <end position="1018"/>
    </location>
</feature>
<dbReference type="InterPro" id="IPR006222">
    <property type="entry name" value="GCVT_N"/>
</dbReference>
<dbReference type="InterPro" id="IPR028896">
    <property type="entry name" value="GcvT/YgfZ/DmdA"/>
</dbReference>
<proteinExistence type="inferred from homology"/>
<dbReference type="PRINTS" id="PR00469">
    <property type="entry name" value="PNDRDTASEII"/>
</dbReference>
<dbReference type="PANTHER" id="PTHR43757">
    <property type="entry name" value="AMINOMETHYLTRANSFERASE"/>
    <property type="match status" value="1"/>
</dbReference>
<dbReference type="Pfam" id="PF17806">
    <property type="entry name" value="SO_alpha_A3"/>
    <property type="match status" value="1"/>
</dbReference>
<evidence type="ECO:0000259" key="5">
    <source>
        <dbReference type="Pfam" id="PF17806"/>
    </source>
</evidence>
<evidence type="ECO:0000259" key="4">
    <source>
        <dbReference type="Pfam" id="PF08669"/>
    </source>
</evidence>
<sequence>MSQKDRLGTGGRINRAIPLTFTFNGRTYQGFQGDTLASALLANGVHFVARSFKYHRPRGIMTAGVEEPNAVVQLESGPFSVPNARATEIELYQGLVANSVNAEPSLENDRYAVNQKFSRFLPAGFYYKTFMWPRKMWPKYEEKIREAAGLGKAPDMRDADRYDKCYAHCDVLVVGGGPTGLAAAHAAATAGARVILVDDQRELGGSLLSCRTEIDGKPALQWVEKIEAELRKLPDVTILTRSTAFGYQDHNLVTVTQRLTDHLPISMRKGTRELLWKVRAKRVILATGAHERPLVFGNNDLPGVMLAGAVSSYIHRYGVLPGREAVVFTNNDRAYQTALDLKACGAKVTVVDSRASTDGALPAAAKRQGVTVMNGAVVTAASGKWRVSSVDVASYANSNGAVVTATPAQTRVSSADVAAYQGGQVGGKIKTLPCDIVATSGGFSPVLHLFAQSGGKAQWDDAKACFVPGKPMQAEISVGAAAGKFALAEALRLAVDAGAEAAKIAGFTAVQRPVAPNVTDVKESALQPLWLIGDTKSATRGPKQFVDFQNDVAVTDILLAAREGFESVEHVKRYTAMGFGTDQGKLGNINGMAILAQALGKTIPETGTTTFRPNYTPVSFGTFAGRELGNFLDPVRKTCVHEWHVEHGALFEDVGNWKRSWYFPKKGEDLHAAVKRECLAVRNSVGILDASTLGKIDIQGPDAVKLLNWMYTNPWGKLEVGKCRYGLMLDENGMVFDDGVTVRLADQHFMMTTTTGGAARVLTWLERWLQTEWPDMRVRLASVTDHWATFAVVGPKSRKVLQKVCQDIDFGNEAFPFMSYRNGTVVGAKARVMRISFSGELAYEVNVPANAGRAVWEALMAAGAEFDITPYGTETMHVLRAEKGYIIVGQDTDGSVTPHDLGMGGMVAKKDCLGKRSLTRSDTAKEGRKQFVGLLTDDAQFVLPEGAQILANGTQVSAERPTPMVGHVTSSYYSPILKRSIALAVVKGGLSKMGESVVIPLANGKRVTAKISSPVFYDTEGVRQHVE</sequence>
<protein>
    <submittedName>
        <fullName evidence="6">Sarcosine oxidase subunit alpha</fullName>
        <ecNumber evidence="6">1.5.3.1</ecNumber>
    </submittedName>
</protein>
<evidence type="ECO:0000256" key="2">
    <source>
        <dbReference type="ARBA" id="ARBA00023002"/>
    </source>
</evidence>
<dbReference type="AlphaFoldDB" id="A0A0S4TQG6"/>
<keyword evidence="2 6" id="KW-0560">Oxidoreductase</keyword>
<dbReference type="InterPro" id="IPR006277">
    <property type="entry name" value="Sarcosine_oxidase_asu"/>
</dbReference>
<dbReference type="PATRIC" id="fig|305.106.peg.4559"/>
<dbReference type="InterPro" id="IPR027266">
    <property type="entry name" value="TrmE/GcvT-like"/>
</dbReference>
<gene>
    <name evidence="6" type="primary">soxA</name>
    <name evidence="6" type="ORF">RUN39_v1_320107</name>
</gene>
<feature type="domain" description="SoxA A3" evidence="5">
    <location>
        <begin position="542"/>
        <end position="625"/>
    </location>
</feature>
<feature type="domain" description="GCVT N-terminal" evidence="3">
    <location>
        <begin position="640"/>
        <end position="910"/>
    </location>
</feature>
<dbReference type="GO" id="GO:0046653">
    <property type="term" value="P:tetrahydrofolate metabolic process"/>
    <property type="evidence" value="ECO:0007669"/>
    <property type="project" value="InterPro"/>
</dbReference>
<dbReference type="PIRSF" id="PIRSF037980">
    <property type="entry name" value="SoxA"/>
    <property type="match status" value="1"/>
</dbReference>
<dbReference type="InterPro" id="IPR029043">
    <property type="entry name" value="GcvT/YgfZ_C"/>
</dbReference>
<dbReference type="Gene3D" id="3.10.20.440">
    <property type="entry name" value="2Fe-2S iron-sulphur cluster binding domain, sarcosine oxidase, alpha subunit, N-terminal domain"/>
    <property type="match status" value="1"/>
</dbReference>
<evidence type="ECO:0000313" key="6">
    <source>
        <dbReference type="EMBL" id="CUV12214.1"/>
    </source>
</evidence>
<dbReference type="SUPFAM" id="SSF103025">
    <property type="entry name" value="Folate-binding domain"/>
    <property type="match status" value="1"/>
</dbReference>
<evidence type="ECO:0000256" key="1">
    <source>
        <dbReference type="ARBA" id="ARBA00008609"/>
    </source>
</evidence>
<dbReference type="InterPro" id="IPR042204">
    <property type="entry name" value="2Fe-2S-bd_N"/>
</dbReference>
<dbReference type="PANTHER" id="PTHR43757:SF2">
    <property type="entry name" value="AMINOMETHYLTRANSFERASE, MITOCHONDRIAL"/>
    <property type="match status" value="1"/>
</dbReference>
<dbReference type="GO" id="GO:0008115">
    <property type="term" value="F:sarcosine oxidase activity"/>
    <property type="evidence" value="ECO:0007669"/>
    <property type="project" value="UniProtKB-EC"/>
</dbReference>
<dbReference type="Gene3D" id="3.30.1360.120">
    <property type="entry name" value="Probable tRNA modification gtpase trme, domain 1"/>
    <property type="match status" value="1"/>
</dbReference>
<dbReference type="SUPFAM" id="SSF51905">
    <property type="entry name" value="FAD/NAD(P)-binding domain"/>
    <property type="match status" value="1"/>
</dbReference>
<evidence type="ECO:0000259" key="3">
    <source>
        <dbReference type="Pfam" id="PF01571"/>
    </source>
</evidence>
<dbReference type="InterPro" id="IPR036188">
    <property type="entry name" value="FAD/NAD-bd_sf"/>
</dbReference>
<dbReference type="InterPro" id="IPR041117">
    <property type="entry name" value="SoxA_A3"/>
</dbReference>
<accession>A0A0S4TQG6</accession>
<dbReference type="Pfam" id="PF13510">
    <property type="entry name" value="Fer2_4"/>
    <property type="match status" value="1"/>
</dbReference>
<dbReference type="PRINTS" id="PR00368">
    <property type="entry name" value="FADPNR"/>
</dbReference>
<name>A0A0S4TQG6_RALSL</name>
<dbReference type="Gene3D" id="3.50.50.60">
    <property type="entry name" value="FAD/NAD(P)-binding domain"/>
    <property type="match status" value="2"/>
</dbReference>
<dbReference type="Pfam" id="PF08669">
    <property type="entry name" value="GCV_T_C"/>
    <property type="match status" value="1"/>
</dbReference>
<comment type="similarity">
    <text evidence="1">Belongs to the GcvT family.</text>
</comment>
<organism evidence="6">
    <name type="scientific">Ralstonia solanacearum</name>
    <name type="common">Pseudomonas solanacearum</name>
    <dbReference type="NCBI Taxonomy" id="305"/>
    <lineage>
        <taxon>Bacteria</taxon>
        <taxon>Pseudomonadati</taxon>
        <taxon>Pseudomonadota</taxon>
        <taxon>Betaproteobacteria</taxon>
        <taxon>Burkholderiales</taxon>
        <taxon>Burkholderiaceae</taxon>
        <taxon>Ralstonia</taxon>
        <taxon>Ralstonia solanacearum species complex</taxon>
    </lineage>
</organism>
<reference evidence="6" key="1">
    <citation type="submission" date="2015-10" db="EMBL/GenBank/DDBJ databases">
        <authorList>
            <person name="Gilbert D.G."/>
        </authorList>
    </citation>
    <scope>NUCLEOTIDE SEQUENCE</scope>
    <source>
        <strain evidence="6">Phyl III-seqv23</strain>
    </source>
</reference>
<dbReference type="InterPro" id="IPR013977">
    <property type="entry name" value="GcvT_C"/>
</dbReference>
<dbReference type="Pfam" id="PF12831">
    <property type="entry name" value="FAD_oxidored"/>
    <property type="match status" value="1"/>
</dbReference>
<dbReference type="EMBL" id="LN899819">
    <property type="protein sequence ID" value="CUV12214.1"/>
    <property type="molecule type" value="Genomic_DNA"/>
</dbReference>
<dbReference type="Pfam" id="PF01571">
    <property type="entry name" value="GCV_T"/>
    <property type="match status" value="1"/>
</dbReference>